<organism evidence="1 2">
    <name type="scientific">Vreelandella malpeensis</name>
    <dbReference type="NCBI Taxonomy" id="1172368"/>
    <lineage>
        <taxon>Bacteria</taxon>
        <taxon>Pseudomonadati</taxon>
        <taxon>Pseudomonadota</taxon>
        <taxon>Gammaproteobacteria</taxon>
        <taxon>Oceanospirillales</taxon>
        <taxon>Halomonadaceae</taxon>
        <taxon>Vreelandella</taxon>
    </lineage>
</organism>
<dbReference type="InterPro" id="IPR042258">
    <property type="entry name" value="DGOK_N"/>
</dbReference>
<evidence type="ECO:0000313" key="2">
    <source>
        <dbReference type="Proteomes" id="UP001319882"/>
    </source>
</evidence>
<comment type="caution">
    <text evidence="1">The sequence shown here is derived from an EMBL/GenBank/DDBJ whole genome shotgun (WGS) entry which is preliminary data.</text>
</comment>
<dbReference type="InterPro" id="IPR007729">
    <property type="entry name" value="DGOK"/>
</dbReference>
<gene>
    <name evidence="1" type="ORF">GEV37_13885</name>
</gene>
<keyword evidence="2" id="KW-1185">Reference proteome</keyword>
<accession>A0ABS8DVI4</accession>
<name>A0ABS8DVI4_9GAMM</name>
<sequence length="322" mass="35098">MTDKSDNVGKRLAWIAADWGSSNLRVWAMDGDDRVIDRARSEKGMLALSPAEYEAELLRLVNDWLPERTVRVVVCGMAGARQGWQEAAYLALPAALDRLSQAAVRPRMQDQRLEVVILPGASQRALDGSGFDVMRGEETQLAGLLATAPGFTGLACLPGTHSKWARLDDGALTRFATYLTGELYELLAGHSVLRHSVTPDLDDEACRDAFRQAVRESVDQPERFTNALFTLRARDLLDTTLPGGERRGQLLGARLSGLVIGQELADATRNLPRDEPVTLIGGAVLTRRYTQALEALERPCTILDGDAAVLAGLTLAHRTLTD</sequence>
<dbReference type="Pfam" id="PF05035">
    <property type="entry name" value="DGOK"/>
    <property type="match status" value="1"/>
</dbReference>
<dbReference type="Gene3D" id="3.30.420.300">
    <property type="entry name" value="2-keto-3-deoxy-galactonokinase, substrate binding domain"/>
    <property type="match status" value="1"/>
</dbReference>
<dbReference type="RefSeq" id="WP_227390874.1">
    <property type="nucleotide sequence ID" value="NZ_JBHSCJ010000008.1"/>
</dbReference>
<dbReference type="InterPro" id="IPR042257">
    <property type="entry name" value="DGOK_C"/>
</dbReference>
<evidence type="ECO:0000313" key="1">
    <source>
        <dbReference type="EMBL" id="MCB8890204.1"/>
    </source>
</evidence>
<dbReference type="Proteomes" id="UP001319882">
    <property type="component" value="Unassembled WGS sequence"/>
</dbReference>
<proteinExistence type="predicted"/>
<protein>
    <submittedName>
        <fullName evidence="1">2-dehydro-3-deoxygalactonokinase</fullName>
    </submittedName>
</protein>
<dbReference type="EMBL" id="WHVL01000006">
    <property type="protein sequence ID" value="MCB8890204.1"/>
    <property type="molecule type" value="Genomic_DNA"/>
</dbReference>
<reference evidence="1 2" key="1">
    <citation type="journal article" date="2021" name="Sci. Rep.">
        <title>Genome analysis of a halophilic bacterium Halomonas malpeensis YU-PRIM-29(T) reveals its exopolysaccharide and pigment producing capabilities.</title>
        <authorList>
            <person name="Athmika"/>
            <person name="Ghate S.D."/>
            <person name="Arun A.B."/>
            <person name="Rao S.S."/>
            <person name="Kumar S.T.A."/>
            <person name="Kandiyil M.K."/>
            <person name="Saptami K."/>
            <person name="Rekha P.D."/>
        </authorList>
    </citation>
    <scope>NUCLEOTIDE SEQUENCE [LARGE SCALE GENOMIC DNA]</scope>
    <source>
        <strain evidence="2">prim 29</strain>
    </source>
</reference>
<dbReference type="Gene3D" id="3.30.420.310">
    <property type="entry name" value="2-keto-3-deoxy-galactonokinase, C-terminal domain"/>
    <property type="match status" value="1"/>
</dbReference>